<dbReference type="InterPro" id="IPR045087">
    <property type="entry name" value="Cu-oxidase_fam"/>
</dbReference>
<evidence type="ECO:0000259" key="3">
    <source>
        <dbReference type="Pfam" id="PF07732"/>
    </source>
</evidence>
<accession>A0A917M6N2</accession>
<organism evidence="4 5">
    <name type="scientific">Edaphobacter dinghuensis</name>
    <dbReference type="NCBI Taxonomy" id="1560005"/>
    <lineage>
        <taxon>Bacteria</taxon>
        <taxon>Pseudomonadati</taxon>
        <taxon>Acidobacteriota</taxon>
        <taxon>Terriglobia</taxon>
        <taxon>Terriglobales</taxon>
        <taxon>Acidobacteriaceae</taxon>
        <taxon>Edaphobacter</taxon>
    </lineage>
</organism>
<dbReference type="Pfam" id="PF07731">
    <property type="entry name" value="Cu-oxidase_2"/>
    <property type="match status" value="1"/>
</dbReference>
<dbReference type="InterPro" id="IPR008972">
    <property type="entry name" value="Cupredoxin"/>
</dbReference>
<dbReference type="Pfam" id="PF00394">
    <property type="entry name" value="Cu-oxidase"/>
    <property type="match status" value="1"/>
</dbReference>
<dbReference type="PROSITE" id="PS51318">
    <property type="entry name" value="TAT"/>
    <property type="match status" value="1"/>
</dbReference>
<reference evidence="4" key="1">
    <citation type="journal article" date="2014" name="Int. J. Syst. Evol. Microbiol.">
        <title>Complete genome sequence of Corynebacterium casei LMG S-19264T (=DSM 44701T), isolated from a smear-ripened cheese.</title>
        <authorList>
            <consortium name="US DOE Joint Genome Institute (JGI-PGF)"/>
            <person name="Walter F."/>
            <person name="Albersmeier A."/>
            <person name="Kalinowski J."/>
            <person name="Ruckert C."/>
        </authorList>
    </citation>
    <scope>NUCLEOTIDE SEQUENCE</scope>
    <source>
        <strain evidence="4">CGMCC 1.12997</strain>
    </source>
</reference>
<dbReference type="AlphaFoldDB" id="A0A917M6N2"/>
<dbReference type="GO" id="GO:0016491">
    <property type="term" value="F:oxidoreductase activity"/>
    <property type="evidence" value="ECO:0007669"/>
    <property type="project" value="InterPro"/>
</dbReference>
<dbReference type="Gene3D" id="2.60.40.420">
    <property type="entry name" value="Cupredoxins - blue copper proteins"/>
    <property type="match status" value="3"/>
</dbReference>
<dbReference type="InterPro" id="IPR011707">
    <property type="entry name" value="Cu-oxidase-like_N"/>
</dbReference>
<dbReference type="CDD" id="cd13891">
    <property type="entry name" value="CuRO_3_CotA_like"/>
    <property type="match status" value="1"/>
</dbReference>
<feature type="domain" description="Plastocyanin-like" evidence="3">
    <location>
        <begin position="93"/>
        <end position="216"/>
    </location>
</feature>
<dbReference type="PANTHER" id="PTHR48267">
    <property type="entry name" value="CUPREDOXIN SUPERFAMILY PROTEIN"/>
    <property type="match status" value="1"/>
</dbReference>
<protein>
    <submittedName>
        <fullName evidence="4">Spore coat protein A</fullName>
    </submittedName>
</protein>
<dbReference type="CDD" id="cd13868">
    <property type="entry name" value="CuRO_2_CotA_like"/>
    <property type="match status" value="1"/>
</dbReference>
<reference evidence="4" key="2">
    <citation type="submission" date="2020-09" db="EMBL/GenBank/DDBJ databases">
        <authorList>
            <person name="Sun Q."/>
            <person name="Zhou Y."/>
        </authorList>
    </citation>
    <scope>NUCLEOTIDE SEQUENCE</scope>
    <source>
        <strain evidence="4">CGMCC 1.12997</strain>
    </source>
</reference>
<feature type="domain" description="Plastocyanin-like" evidence="2">
    <location>
        <begin position="411"/>
        <end position="529"/>
    </location>
</feature>
<sequence length="541" mass="61176">MTITRRRFLEQAGVFATGLLLTETGSAMAHMEAAMSDTVLGPGELTPFVDALPLPPVAKSTGTRANPERKDEQIPYYRIAMREMHVKVHRDLPATRVWGFNDSSPGPVFETRSGEPLLVEWANELPLKHFLPIDYTLHGAGKDVPEVRSVVHLHGGRTPPESDGYPEDWFVPGKSAVNFYPNRQDATALFYHDHAMGINRLNVYAGLQGMFLIRDAVEDALNLPSGKYEVPLVIYDRFLRKDGQLEYPVSPIPGKPWVPEVFGNVVLVNGKAMPYLEVEPRKYRLRILNGSNARFYRLAFEDEHEFHVIGSDQGLLESPVALQRLQLAPAERADVIVDFSKYAGKRMQLASDSLPVMQFRVTTQGAPDTSVLPAKLRAVERIKEKAAVKTRLLTLDEHLNLADQSMDMMLNNTPWHAPITEKPVIDTTEIWEFVNLTEDTHPIHIHLVRFQILDRQRIDTNAFFDSRSLEFIGDVEPASGIETGWKDTVRADAGTLTRIIVPFKGYTGRYVWHCHLLEHEDNEMMRPYEILATEPQKQAND</sequence>
<dbReference type="CDD" id="cd13844">
    <property type="entry name" value="CuRO_1_BOD_CotA_like"/>
    <property type="match status" value="1"/>
</dbReference>
<keyword evidence="5" id="KW-1185">Reference proteome</keyword>
<name>A0A917M6N2_9BACT</name>
<keyword evidence="4" id="KW-0167">Capsid protein</keyword>
<evidence type="ECO:0000259" key="2">
    <source>
        <dbReference type="Pfam" id="PF07731"/>
    </source>
</evidence>
<dbReference type="InterPro" id="IPR001117">
    <property type="entry name" value="Cu-oxidase_2nd"/>
</dbReference>
<gene>
    <name evidence="4" type="primary">cotA</name>
    <name evidence="4" type="ORF">GCM10011585_22000</name>
</gene>
<evidence type="ECO:0000313" key="4">
    <source>
        <dbReference type="EMBL" id="GGG78423.1"/>
    </source>
</evidence>
<proteinExistence type="predicted"/>
<dbReference type="GO" id="GO:0005507">
    <property type="term" value="F:copper ion binding"/>
    <property type="evidence" value="ECO:0007669"/>
    <property type="project" value="InterPro"/>
</dbReference>
<dbReference type="Pfam" id="PF07732">
    <property type="entry name" value="Cu-oxidase_3"/>
    <property type="match status" value="1"/>
</dbReference>
<comment type="caution">
    <text evidence="4">The sequence shown here is derived from an EMBL/GenBank/DDBJ whole genome shotgun (WGS) entry which is preliminary data.</text>
</comment>
<dbReference type="PANTHER" id="PTHR48267:SF1">
    <property type="entry name" value="BILIRUBIN OXIDASE"/>
    <property type="match status" value="1"/>
</dbReference>
<dbReference type="InterPro" id="IPR011706">
    <property type="entry name" value="Cu-oxidase_C"/>
</dbReference>
<dbReference type="RefSeq" id="WP_229739241.1">
    <property type="nucleotide sequence ID" value="NZ_BMGT01000002.1"/>
</dbReference>
<keyword evidence="4" id="KW-0946">Virion</keyword>
<feature type="domain" description="Plastocyanin-like" evidence="1">
    <location>
        <begin position="266"/>
        <end position="341"/>
    </location>
</feature>
<evidence type="ECO:0000259" key="1">
    <source>
        <dbReference type="Pfam" id="PF00394"/>
    </source>
</evidence>
<dbReference type="Proteomes" id="UP000647241">
    <property type="component" value="Unassembled WGS sequence"/>
</dbReference>
<dbReference type="InterPro" id="IPR006311">
    <property type="entry name" value="TAT_signal"/>
</dbReference>
<evidence type="ECO:0000313" key="5">
    <source>
        <dbReference type="Proteomes" id="UP000647241"/>
    </source>
</evidence>
<dbReference type="EMBL" id="BMGT01000002">
    <property type="protein sequence ID" value="GGG78423.1"/>
    <property type="molecule type" value="Genomic_DNA"/>
</dbReference>
<dbReference type="SUPFAM" id="SSF49503">
    <property type="entry name" value="Cupredoxins"/>
    <property type="match status" value="3"/>
</dbReference>